<feature type="non-terminal residue" evidence="1">
    <location>
        <position position="1"/>
    </location>
</feature>
<dbReference type="CDD" id="cd00303">
    <property type="entry name" value="retropepsin_like"/>
    <property type="match status" value="1"/>
</dbReference>
<dbReference type="STRING" id="685588.A0A067T6R9"/>
<dbReference type="OrthoDB" id="128646at2759"/>
<sequence>ALLDSGAQGKFIDQNFAKQSGFITKPLPRPITTFNIDGTPNKKGTIKSFVTLETEISGRKSKELFLVTGLGKQKLIIGFPWLKKHNPIVDWKAGKL</sequence>
<feature type="non-terminal residue" evidence="1">
    <location>
        <position position="96"/>
    </location>
</feature>
<proteinExistence type="predicted"/>
<dbReference type="AlphaFoldDB" id="A0A067T6R9"/>
<evidence type="ECO:0000313" key="1">
    <source>
        <dbReference type="EMBL" id="KDR74713.1"/>
    </source>
</evidence>
<dbReference type="HOGENOM" id="CLU_000384_32_0_1"/>
<dbReference type="SUPFAM" id="SSF50630">
    <property type="entry name" value="Acid proteases"/>
    <property type="match status" value="1"/>
</dbReference>
<evidence type="ECO:0000313" key="2">
    <source>
        <dbReference type="Proteomes" id="UP000027222"/>
    </source>
</evidence>
<dbReference type="Gene3D" id="2.40.70.10">
    <property type="entry name" value="Acid Proteases"/>
    <property type="match status" value="1"/>
</dbReference>
<dbReference type="InterPro" id="IPR021109">
    <property type="entry name" value="Peptidase_aspartic_dom_sf"/>
</dbReference>
<evidence type="ECO:0008006" key="3">
    <source>
        <dbReference type="Google" id="ProtNLM"/>
    </source>
</evidence>
<keyword evidence="2" id="KW-1185">Reference proteome</keyword>
<gene>
    <name evidence="1" type="ORF">GALMADRAFT_24744</name>
</gene>
<organism evidence="1 2">
    <name type="scientific">Galerina marginata (strain CBS 339.88)</name>
    <dbReference type="NCBI Taxonomy" id="685588"/>
    <lineage>
        <taxon>Eukaryota</taxon>
        <taxon>Fungi</taxon>
        <taxon>Dikarya</taxon>
        <taxon>Basidiomycota</taxon>
        <taxon>Agaricomycotina</taxon>
        <taxon>Agaricomycetes</taxon>
        <taxon>Agaricomycetidae</taxon>
        <taxon>Agaricales</taxon>
        <taxon>Agaricineae</taxon>
        <taxon>Strophariaceae</taxon>
        <taxon>Galerina</taxon>
    </lineage>
</organism>
<dbReference type="EMBL" id="KL142382">
    <property type="protein sequence ID" value="KDR74713.1"/>
    <property type="molecule type" value="Genomic_DNA"/>
</dbReference>
<reference evidence="2" key="1">
    <citation type="journal article" date="2014" name="Proc. Natl. Acad. Sci. U.S.A.">
        <title>Extensive sampling of basidiomycete genomes demonstrates inadequacy of the white-rot/brown-rot paradigm for wood decay fungi.</title>
        <authorList>
            <person name="Riley R."/>
            <person name="Salamov A.A."/>
            <person name="Brown D.W."/>
            <person name="Nagy L.G."/>
            <person name="Floudas D."/>
            <person name="Held B.W."/>
            <person name="Levasseur A."/>
            <person name="Lombard V."/>
            <person name="Morin E."/>
            <person name="Otillar R."/>
            <person name="Lindquist E.A."/>
            <person name="Sun H."/>
            <person name="LaButti K.M."/>
            <person name="Schmutz J."/>
            <person name="Jabbour D."/>
            <person name="Luo H."/>
            <person name="Baker S.E."/>
            <person name="Pisabarro A.G."/>
            <person name="Walton J.D."/>
            <person name="Blanchette R.A."/>
            <person name="Henrissat B."/>
            <person name="Martin F."/>
            <person name="Cullen D."/>
            <person name="Hibbett D.S."/>
            <person name="Grigoriev I.V."/>
        </authorList>
    </citation>
    <scope>NUCLEOTIDE SEQUENCE [LARGE SCALE GENOMIC DNA]</scope>
    <source>
        <strain evidence="2">CBS 339.88</strain>
    </source>
</reference>
<accession>A0A067T6R9</accession>
<dbReference type="Proteomes" id="UP000027222">
    <property type="component" value="Unassembled WGS sequence"/>
</dbReference>
<name>A0A067T6R9_GALM3</name>
<protein>
    <recommendedName>
        <fullName evidence="3">Peptidase A2 domain-containing protein</fullName>
    </recommendedName>
</protein>